<dbReference type="Gene3D" id="2.30.30.90">
    <property type="match status" value="1"/>
</dbReference>
<sequence length="77" mass="8575">MKTLWDMPRGQTAEIAAITQTLPQQIQQRLFEMGFEPGRALTCVQRGPFSGPVVVTVADCVYSLEQAIAREIHIRSS</sequence>
<reference evidence="3 4" key="1">
    <citation type="journal article" date="2019" name="Int. J. Syst. Evol. Microbiol.">
        <title>The Global Catalogue of Microorganisms (GCM) 10K type strain sequencing project: providing services to taxonomists for standard genome sequencing and annotation.</title>
        <authorList>
            <consortium name="The Broad Institute Genomics Platform"/>
            <consortium name="The Broad Institute Genome Sequencing Center for Infectious Disease"/>
            <person name="Wu L."/>
            <person name="Ma J."/>
        </authorList>
    </citation>
    <scope>NUCLEOTIDE SEQUENCE [LARGE SCALE GENOMIC DNA]</scope>
    <source>
        <strain evidence="3 4">JCM 14331</strain>
    </source>
</reference>
<dbReference type="InterPro" id="IPR038157">
    <property type="entry name" value="FeoA_core_dom"/>
</dbReference>
<name>A0ABN1DMP6_9GAMM</name>
<dbReference type="InterPro" id="IPR008988">
    <property type="entry name" value="Transcriptional_repressor_C"/>
</dbReference>
<comment type="caution">
    <text evidence="3">The sequence shown here is derived from an EMBL/GenBank/DDBJ whole genome shotgun (WGS) entry which is preliminary data.</text>
</comment>
<dbReference type="Proteomes" id="UP001501169">
    <property type="component" value="Unassembled WGS sequence"/>
</dbReference>
<evidence type="ECO:0000313" key="3">
    <source>
        <dbReference type="EMBL" id="GAA0547459.1"/>
    </source>
</evidence>
<dbReference type="EMBL" id="BAAAEO010000002">
    <property type="protein sequence ID" value="GAA0547459.1"/>
    <property type="molecule type" value="Genomic_DNA"/>
</dbReference>
<protein>
    <recommendedName>
        <fullName evidence="2">Ferrous iron transporter FeoA-like domain-containing protein</fullName>
    </recommendedName>
</protein>
<keyword evidence="1" id="KW-0408">Iron</keyword>
<organism evidence="3 4">
    <name type="scientific">Rheinheimera aquimaris</name>
    <dbReference type="NCBI Taxonomy" id="412437"/>
    <lineage>
        <taxon>Bacteria</taxon>
        <taxon>Pseudomonadati</taxon>
        <taxon>Pseudomonadota</taxon>
        <taxon>Gammaproteobacteria</taxon>
        <taxon>Chromatiales</taxon>
        <taxon>Chromatiaceae</taxon>
        <taxon>Rheinheimera</taxon>
    </lineage>
</organism>
<dbReference type="SUPFAM" id="SSF50037">
    <property type="entry name" value="C-terminal domain of transcriptional repressors"/>
    <property type="match status" value="1"/>
</dbReference>
<dbReference type="SMART" id="SM00899">
    <property type="entry name" value="FeoA"/>
    <property type="match status" value="1"/>
</dbReference>
<proteinExistence type="predicted"/>
<evidence type="ECO:0000256" key="1">
    <source>
        <dbReference type="ARBA" id="ARBA00023004"/>
    </source>
</evidence>
<keyword evidence="4" id="KW-1185">Reference proteome</keyword>
<feature type="domain" description="Ferrous iron transporter FeoA-like" evidence="2">
    <location>
        <begin position="2"/>
        <end position="76"/>
    </location>
</feature>
<dbReference type="Pfam" id="PF04023">
    <property type="entry name" value="FeoA"/>
    <property type="match status" value="1"/>
</dbReference>
<dbReference type="InterPro" id="IPR007167">
    <property type="entry name" value="Fe-transptr_FeoA-like"/>
</dbReference>
<evidence type="ECO:0000259" key="2">
    <source>
        <dbReference type="SMART" id="SM00899"/>
    </source>
</evidence>
<gene>
    <name evidence="3" type="ORF">GCM10009098_13800</name>
</gene>
<dbReference type="RefSeq" id="WP_134052873.1">
    <property type="nucleotide sequence ID" value="NZ_BAAAEO010000002.1"/>
</dbReference>
<accession>A0ABN1DMP6</accession>
<evidence type="ECO:0000313" key="4">
    <source>
        <dbReference type="Proteomes" id="UP001501169"/>
    </source>
</evidence>